<protein>
    <submittedName>
        <fullName evidence="2">Uncharacterized protein</fullName>
    </submittedName>
</protein>
<comment type="caution">
    <text evidence="2">The sequence shown here is derived from an EMBL/GenBank/DDBJ whole genome shotgun (WGS) entry which is preliminary data.</text>
</comment>
<feature type="signal peptide" evidence="1">
    <location>
        <begin position="1"/>
        <end position="21"/>
    </location>
</feature>
<dbReference type="EMBL" id="MU853796">
    <property type="protein sequence ID" value="KAK3940466.1"/>
    <property type="molecule type" value="Genomic_DNA"/>
</dbReference>
<evidence type="ECO:0000313" key="2">
    <source>
        <dbReference type="EMBL" id="KAK3940466.1"/>
    </source>
</evidence>
<accession>A0AAN6N8A8</accession>
<organism evidence="2 3">
    <name type="scientific">Diplogelasinospora grovesii</name>
    <dbReference type="NCBI Taxonomy" id="303347"/>
    <lineage>
        <taxon>Eukaryota</taxon>
        <taxon>Fungi</taxon>
        <taxon>Dikarya</taxon>
        <taxon>Ascomycota</taxon>
        <taxon>Pezizomycotina</taxon>
        <taxon>Sordariomycetes</taxon>
        <taxon>Sordariomycetidae</taxon>
        <taxon>Sordariales</taxon>
        <taxon>Diplogelasinosporaceae</taxon>
        <taxon>Diplogelasinospora</taxon>
    </lineage>
</organism>
<dbReference type="Proteomes" id="UP001303473">
    <property type="component" value="Unassembled WGS sequence"/>
</dbReference>
<gene>
    <name evidence="2" type="ORF">QBC46DRAFT_260976</name>
</gene>
<evidence type="ECO:0000256" key="1">
    <source>
        <dbReference type="SAM" id="SignalP"/>
    </source>
</evidence>
<feature type="chain" id="PRO_5042877403" evidence="1">
    <location>
        <begin position="22"/>
        <end position="346"/>
    </location>
</feature>
<dbReference type="AlphaFoldDB" id="A0AAN6N8A8"/>
<keyword evidence="1" id="KW-0732">Signal</keyword>
<sequence>MAPTASAVWALLALLAVNVHARDRSTQQCTCSGLDYTNGGSYLIDGNSDNNFTFTSMFTGCLDSIITPILVSPNGDSYPCSTIESQPDDSEQPSQCSISYSQMTTGQWTIIIQAPDFDFTVQRQFNLTVGAANTVVVTVTPTVYIGWTSTPPAPTITNTVVETETAYAPPDIVTTDCDQGTDTIAEYIPGPTATIWSTISRWRTQGAVTDYYQTTILAYAYCHWPATWVRQGARRALARVADMTSTIAETTYTVTSTIMEVATPATTTEVDYYLTTSTYTPPAQTVCDAGETVTYYYQGPPQTDYEVQYVTYDTWVTVYIGQTQYSTATDYNAMTRCWQGGGWYGA</sequence>
<reference evidence="3" key="1">
    <citation type="journal article" date="2023" name="Mol. Phylogenet. Evol.">
        <title>Genome-scale phylogeny and comparative genomics of the fungal order Sordariales.</title>
        <authorList>
            <person name="Hensen N."/>
            <person name="Bonometti L."/>
            <person name="Westerberg I."/>
            <person name="Brannstrom I.O."/>
            <person name="Guillou S."/>
            <person name="Cros-Aarteil S."/>
            <person name="Calhoun S."/>
            <person name="Haridas S."/>
            <person name="Kuo A."/>
            <person name="Mondo S."/>
            <person name="Pangilinan J."/>
            <person name="Riley R."/>
            <person name="LaButti K."/>
            <person name="Andreopoulos B."/>
            <person name="Lipzen A."/>
            <person name="Chen C."/>
            <person name="Yan M."/>
            <person name="Daum C."/>
            <person name="Ng V."/>
            <person name="Clum A."/>
            <person name="Steindorff A."/>
            <person name="Ohm R.A."/>
            <person name="Martin F."/>
            <person name="Silar P."/>
            <person name="Natvig D.O."/>
            <person name="Lalanne C."/>
            <person name="Gautier V."/>
            <person name="Ament-Velasquez S.L."/>
            <person name="Kruys A."/>
            <person name="Hutchinson M.I."/>
            <person name="Powell A.J."/>
            <person name="Barry K."/>
            <person name="Miller A.N."/>
            <person name="Grigoriev I.V."/>
            <person name="Debuchy R."/>
            <person name="Gladieux P."/>
            <person name="Hiltunen Thoren M."/>
            <person name="Johannesson H."/>
        </authorList>
    </citation>
    <scope>NUCLEOTIDE SEQUENCE [LARGE SCALE GENOMIC DNA]</scope>
    <source>
        <strain evidence="3">CBS 340.73</strain>
    </source>
</reference>
<proteinExistence type="predicted"/>
<name>A0AAN6N8A8_9PEZI</name>
<evidence type="ECO:0000313" key="3">
    <source>
        <dbReference type="Proteomes" id="UP001303473"/>
    </source>
</evidence>
<keyword evidence="3" id="KW-1185">Reference proteome</keyword>